<evidence type="ECO:0000256" key="4">
    <source>
        <dbReference type="SAM" id="SignalP"/>
    </source>
</evidence>
<evidence type="ECO:0000313" key="6">
    <source>
        <dbReference type="Proteomes" id="UP000770785"/>
    </source>
</evidence>
<dbReference type="Pfam" id="PF06977">
    <property type="entry name" value="SdiA-regulated"/>
    <property type="match status" value="1"/>
</dbReference>
<keyword evidence="2" id="KW-1003">Cell membrane</keyword>
<comment type="subcellular location">
    <subcellularLocation>
        <location evidence="1">Cell membrane</location>
    </subcellularLocation>
</comment>
<gene>
    <name evidence="5" type="ORF">GGR27_001289</name>
</gene>
<organism evidence="5 6">
    <name type="scientific">Neolewinella antarctica</name>
    <dbReference type="NCBI Taxonomy" id="442734"/>
    <lineage>
        <taxon>Bacteria</taxon>
        <taxon>Pseudomonadati</taxon>
        <taxon>Bacteroidota</taxon>
        <taxon>Saprospiria</taxon>
        <taxon>Saprospirales</taxon>
        <taxon>Lewinellaceae</taxon>
        <taxon>Neolewinella</taxon>
    </lineage>
</organism>
<protein>
    <submittedName>
        <fullName evidence="5">Uncharacterized protein YjiK</fullName>
    </submittedName>
</protein>
<evidence type="ECO:0000313" key="5">
    <source>
        <dbReference type="EMBL" id="NJC25790.1"/>
    </source>
</evidence>
<reference evidence="5 6" key="1">
    <citation type="submission" date="2020-03" db="EMBL/GenBank/DDBJ databases">
        <title>Genomic Encyclopedia of Type Strains, Phase IV (KMG-IV): sequencing the most valuable type-strain genomes for metagenomic binning, comparative biology and taxonomic classification.</title>
        <authorList>
            <person name="Goeker M."/>
        </authorList>
    </citation>
    <scope>NUCLEOTIDE SEQUENCE [LARGE SCALE GENOMIC DNA]</scope>
    <source>
        <strain evidence="5 6">DSM 105096</strain>
    </source>
</reference>
<dbReference type="Proteomes" id="UP000770785">
    <property type="component" value="Unassembled WGS sequence"/>
</dbReference>
<keyword evidence="4" id="KW-0732">Signal</keyword>
<dbReference type="EMBL" id="JAATJH010000002">
    <property type="protein sequence ID" value="NJC25790.1"/>
    <property type="molecule type" value="Genomic_DNA"/>
</dbReference>
<dbReference type="SUPFAM" id="SSF101898">
    <property type="entry name" value="NHL repeat"/>
    <property type="match status" value="1"/>
</dbReference>
<dbReference type="RefSeq" id="WP_168036571.1">
    <property type="nucleotide sequence ID" value="NZ_JAATJH010000002.1"/>
</dbReference>
<feature type="chain" id="PRO_5045617940" evidence="4">
    <location>
        <begin position="19"/>
        <end position="297"/>
    </location>
</feature>
<comment type="caution">
    <text evidence="5">The sequence shown here is derived from an EMBL/GenBank/DDBJ whole genome shotgun (WGS) entry which is preliminary data.</text>
</comment>
<keyword evidence="6" id="KW-1185">Reference proteome</keyword>
<dbReference type="Gene3D" id="2.130.10.10">
    <property type="entry name" value="YVTN repeat-like/Quinoprotein amine dehydrogenase"/>
    <property type="match status" value="1"/>
</dbReference>
<evidence type="ECO:0000256" key="1">
    <source>
        <dbReference type="ARBA" id="ARBA00004236"/>
    </source>
</evidence>
<keyword evidence="3" id="KW-0472">Membrane</keyword>
<dbReference type="InterPro" id="IPR015943">
    <property type="entry name" value="WD40/YVTN_repeat-like_dom_sf"/>
</dbReference>
<evidence type="ECO:0000256" key="3">
    <source>
        <dbReference type="ARBA" id="ARBA00023136"/>
    </source>
</evidence>
<name>A0ABX0X9U9_9BACT</name>
<dbReference type="InterPro" id="IPR009722">
    <property type="entry name" value="YjiK/CarP"/>
</dbReference>
<proteinExistence type="predicted"/>
<sequence>MPTRISLLSLLLFFSAFAMSQSAPSSYDFTSPTLVAELPDELAEISGLSVAYDRPDEFLAVQDESGKVYRLNAAGRVLWSIDFWKDGDYEGIEVVDKDIWVVKSTGTLYHIIRPGQPDQRVEKYNTALTGDNDVEGLAYDRANNRLLLACKQDADDDGNAKDGRYIFAFDLATKTLADDPVYGIQRTAVNDYLTGATWSANHEKLTAFFSAEEKYDLAPSALAIQPGTGNLYLTSSVGKILMVLSPAGDILELHRLKKSYFAQPEGLAFAPDGTLYISTEAKGKAKARIFKLAPVAR</sequence>
<accession>A0ABX0X9U9</accession>
<feature type="signal peptide" evidence="4">
    <location>
        <begin position="1"/>
        <end position="18"/>
    </location>
</feature>
<evidence type="ECO:0000256" key="2">
    <source>
        <dbReference type="ARBA" id="ARBA00022475"/>
    </source>
</evidence>